<comment type="caution">
    <text evidence="2">The sequence shown here is derived from an EMBL/GenBank/DDBJ whole genome shotgun (WGS) entry which is preliminary data.</text>
</comment>
<dbReference type="PANTHER" id="PTHR20870">
    <property type="entry name" value="BARDET-BIEDL SYNDROME 1 PROTEIN"/>
    <property type="match status" value="1"/>
</dbReference>
<dbReference type="InterPro" id="IPR028784">
    <property type="entry name" value="BBS1"/>
</dbReference>
<organism evidence="2 3">
    <name type="scientific">Allacma fusca</name>
    <dbReference type="NCBI Taxonomy" id="39272"/>
    <lineage>
        <taxon>Eukaryota</taxon>
        <taxon>Metazoa</taxon>
        <taxon>Ecdysozoa</taxon>
        <taxon>Arthropoda</taxon>
        <taxon>Hexapoda</taxon>
        <taxon>Collembola</taxon>
        <taxon>Symphypleona</taxon>
        <taxon>Sminthuridae</taxon>
        <taxon>Allacma</taxon>
    </lineage>
</organism>
<dbReference type="InterPro" id="IPR056419">
    <property type="entry name" value="GAE_BBS1"/>
</dbReference>
<dbReference type="GO" id="GO:1905515">
    <property type="term" value="P:non-motile cilium assembly"/>
    <property type="evidence" value="ECO:0007669"/>
    <property type="project" value="InterPro"/>
</dbReference>
<evidence type="ECO:0000313" key="3">
    <source>
        <dbReference type="Proteomes" id="UP000708208"/>
    </source>
</evidence>
<evidence type="ECO:0000259" key="1">
    <source>
        <dbReference type="Pfam" id="PF23304"/>
    </source>
</evidence>
<dbReference type="GO" id="GO:0005119">
    <property type="term" value="F:smoothened binding"/>
    <property type="evidence" value="ECO:0007669"/>
    <property type="project" value="TreeGrafter"/>
</dbReference>
<dbReference type="GO" id="GO:0005930">
    <property type="term" value="C:axoneme"/>
    <property type="evidence" value="ECO:0007669"/>
    <property type="project" value="TreeGrafter"/>
</dbReference>
<sequence length="347" mass="38449">AKLILTDVPVFLSTSGLFDIDYTLTCTTRKGQLLVGRRGYVAPLLKLPQPPVGVLCLDALVIVALMDSTLSCYNDKTHRLWHLNTPSPVTCISKMQLKQKNLELVAIGTQKGQVMIYTILGELVDTVDFTEPISALFYGQYGRESNTLVVVTQGGSLHVKILKRNADFTPQLNSDGFKNEGKLQIPKKTKLFVDQTMRERDNSTAMHRSFQRDVFKSKLETARCLVRVIETKQTPTSISDSIKLSAEVLGLGSSFLIRIGIQNIGSTATTDVGLFLHWDDKFYNVSPSFISVPLLVPGPEIIFQTRVECITPTGIADSIRVIVLRKKLAQPILVAIINMPPSEMPIF</sequence>
<proteinExistence type="predicted"/>
<accession>A0A8J2JZG3</accession>
<reference evidence="2" key="1">
    <citation type="submission" date="2021-06" db="EMBL/GenBank/DDBJ databases">
        <authorList>
            <person name="Hodson N. C."/>
            <person name="Mongue J. A."/>
            <person name="Jaron S. K."/>
        </authorList>
    </citation>
    <scope>NUCLEOTIDE SEQUENCE</scope>
</reference>
<dbReference type="GO" id="GO:0034464">
    <property type="term" value="C:BBSome"/>
    <property type="evidence" value="ECO:0007669"/>
    <property type="project" value="InterPro"/>
</dbReference>
<dbReference type="Pfam" id="PF23304">
    <property type="entry name" value="GAE_BBS1"/>
    <property type="match status" value="1"/>
</dbReference>
<dbReference type="GO" id="GO:0005813">
    <property type="term" value="C:centrosome"/>
    <property type="evidence" value="ECO:0007669"/>
    <property type="project" value="TreeGrafter"/>
</dbReference>
<dbReference type="GO" id="GO:0061512">
    <property type="term" value="P:protein localization to cilium"/>
    <property type="evidence" value="ECO:0007669"/>
    <property type="project" value="TreeGrafter"/>
</dbReference>
<dbReference type="PANTHER" id="PTHR20870:SF0">
    <property type="entry name" value="BARDET-BIEDL SYNDROME 1 PROTEIN"/>
    <property type="match status" value="1"/>
</dbReference>
<name>A0A8J2JZG3_9HEXA</name>
<dbReference type="EMBL" id="CAJVCH010141580">
    <property type="protein sequence ID" value="CAG7726909.1"/>
    <property type="molecule type" value="Genomic_DNA"/>
</dbReference>
<dbReference type="GO" id="GO:0005113">
    <property type="term" value="F:patched binding"/>
    <property type="evidence" value="ECO:0007669"/>
    <property type="project" value="TreeGrafter"/>
</dbReference>
<keyword evidence="3" id="KW-1185">Reference proteome</keyword>
<evidence type="ECO:0000313" key="2">
    <source>
        <dbReference type="EMBL" id="CAG7726909.1"/>
    </source>
</evidence>
<feature type="domain" description="Bardet-Biedl syndrome 1 protein GAE" evidence="1">
    <location>
        <begin position="242"/>
        <end position="343"/>
    </location>
</feature>
<dbReference type="Proteomes" id="UP000708208">
    <property type="component" value="Unassembled WGS sequence"/>
</dbReference>
<dbReference type="OrthoDB" id="10259809at2759"/>
<gene>
    <name evidence="2" type="ORF">AFUS01_LOCUS15785</name>
</gene>
<feature type="non-terminal residue" evidence="2">
    <location>
        <position position="1"/>
    </location>
</feature>
<dbReference type="AlphaFoldDB" id="A0A8J2JZG3"/>
<protein>
    <recommendedName>
        <fullName evidence="1">Bardet-Biedl syndrome 1 protein GAE domain-containing protein</fullName>
    </recommendedName>
</protein>